<dbReference type="CDD" id="cd06849">
    <property type="entry name" value="lipoyl_domain"/>
    <property type="match status" value="1"/>
</dbReference>
<dbReference type="InterPro" id="IPR023213">
    <property type="entry name" value="CAT-like_dom_sf"/>
</dbReference>
<keyword evidence="5 6" id="KW-0012">Acyltransferase</keyword>
<evidence type="ECO:0000259" key="9">
    <source>
        <dbReference type="PROSITE" id="PS51826"/>
    </source>
</evidence>
<comment type="similarity">
    <text evidence="2 6">Belongs to the 2-oxoacid dehydrogenase family.</text>
</comment>
<dbReference type="EMBL" id="BOPF01000014">
    <property type="protein sequence ID" value="GIJ47260.1"/>
    <property type="molecule type" value="Genomic_DNA"/>
</dbReference>
<dbReference type="Pfam" id="PF00364">
    <property type="entry name" value="Biotin_lipoyl"/>
    <property type="match status" value="1"/>
</dbReference>
<dbReference type="PANTHER" id="PTHR43178">
    <property type="entry name" value="DIHYDROLIPOAMIDE ACETYLTRANSFERASE COMPONENT OF PYRUVATE DEHYDROGENASE COMPLEX"/>
    <property type="match status" value="1"/>
</dbReference>
<dbReference type="InterPro" id="IPR000089">
    <property type="entry name" value="Biotin_lipoyl"/>
</dbReference>
<protein>
    <recommendedName>
        <fullName evidence="6">Dihydrolipoamide acetyltransferase component of pyruvate dehydrogenase complex</fullName>
        <ecNumber evidence="6">2.3.1.-</ecNumber>
    </recommendedName>
</protein>
<sequence>MSSVKDFPLPDLGEGLTEGEILRWLVQVGDTITLNQPICEVETAKAAVELPAKWAGEVVAIHHPEGTTVEVGTPIISIDTQPGSGSSAASDSSGVEAGLIGGPAPGGRTAVLVGYGPRNVAAKRRPRVSSTAGGSAPAAAPASGASAPASVSAAAPAAYAAPGAASSAASAPPASVTGPGGSAAAAGPVGLAGSPAAAGPAGSVAPVGLPATAGSAGLAGSALGQPMPGAVSAAPGALARAGVLCKPPVRKLARDLGVDLTTLTGSGPSGSITRDDVMAASAGAASAVAASSASAFSAASASSAGSAFAAASAPGREERIPVKGVRRLTAENMVASAFTAPHVTEFLTVDMTRSLRAVERLRQHRDWRDVRISPLLPVAKAVLTALRRYPMVNSTWAGDEIVVKHYVNLGIAAATDRGLIVPNVKDAHALSLRQLADALNNLVTTAKSGKTPPADMSGGTFTITNVGVFGVDTGTPILPPGEAAILALGSVREQPWVHKGKVKVRHVTTLALSFDHRIIDGELGSLFLRDVGAFLTDPETALLAWG</sequence>
<evidence type="ECO:0000256" key="2">
    <source>
        <dbReference type="ARBA" id="ARBA00007317"/>
    </source>
</evidence>
<dbReference type="Gene3D" id="2.40.50.100">
    <property type="match status" value="1"/>
</dbReference>
<accession>A0A8J4DQP5</accession>
<evidence type="ECO:0000259" key="8">
    <source>
        <dbReference type="PROSITE" id="PS50968"/>
    </source>
</evidence>
<dbReference type="Gene3D" id="3.30.559.10">
    <property type="entry name" value="Chloramphenicol acetyltransferase-like domain"/>
    <property type="match status" value="1"/>
</dbReference>
<feature type="region of interest" description="Disordered" evidence="7">
    <location>
        <begin position="79"/>
        <end position="101"/>
    </location>
</feature>
<dbReference type="InterPro" id="IPR004167">
    <property type="entry name" value="PSBD"/>
</dbReference>
<dbReference type="InterPro" id="IPR036625">
    <property type="entry name" value="E3-bd_dom_sf"/>
</dbReference>
<organism evidence="10 11">
    <name type="scientific">Virgisporangium aliadipatigenens</name>
    <dbReference type="NCBI Taxonomy" id="741659"/>
    <lineage>
        <taxon>Bacteria</taxon>
        <taxon>Bacillati</taxon>
        <taxon>Actinomycetota</taxon>
        <taxon>Actinomycetes</taxon>
        <taxon>Micromonosporales</taxon>
        <taxon>Micromonosporaceae</taxon>
        <taxon>Virgisporangium</taxon>
    </lineage>
</organism>
<keyword evidence="11" id="KW-1185">Reference proteome</keyword>
<feature type="region of interest" description="Disordered" evidence="7">
    <location>
        <begin position="122"/>
        <end position="145"/>
    </location>
</feature>
<feature type="domain" description="Peripheral subunit-binding (PSBD)" evidence="9">
    <location>
        <begin position="244"/>
        <end position="281"/>
    </location>
</feature>
<dbReference type="SUPFAM" id="SSF52777">
    <property type="entry name" value="CoA-dependent acyltransferases"/>
    <property type="match status" value="1"/>
</dbReference>
<comment type="cofactor">
    <cofactor evidence="1 6">
        <name>(R)-lipoate</name>
        <dbReference type="ChEBI" id="CHEBI:83088"/>
    </cofactor>
</comment>
<evidence type="ECO:0000313" key="11">
    <source>
        <dbReference type="Proteomes" id="UP000619260"/>
    </source>
</evidence>
<dbReference type="PROSITE" id="PS00189">
    <property type="entry name" value="LIPOYL"/>
    <property type="match status" value="1"/>
</dbReference>
<dbReference type="InterPro" id="IPR011053">
    <property type="entry name" value="Single_hybrid_motif"/>
</dbReference>
<dbReference type="Pfam" id="PF00198">
    <property type="entry name" value="2-oxoacid_dh"/>
    <property type="match status" value="1"/>
</dbReference>
<proteinExistence type="inferred from homology"/>
<dbReference type="PROSITE" id="PS50968">
    <property type="entry name" value="BIOTINYL_LIPOYL"/>
    <property type="match status" value="1"/>
</dbReference>
<evidence type="ECO:0000256" key="5">
    <source>
        <dbReference type="ARBA" id="ARBA00023315"/>
    </source>
</evidence>
<dbReference type="Gene3D" id="4.10.320.10">
    <property type="entry name" value="E3-binding domain"/>
    <property type="match status" value="1"/>
</dbReference>
<feature type="compositionally biased region" description="Low complexity" evidence="7">
    <location>
        <begin position="128"/>
        <end position="145"/>
    </location>
</feature>
<dbReference type="PANTHER" id="PTHR43178:SF5">
    <property type="entry name" value="LIPOAMIDE ACYLTRANSFERASE COMPONENT OF BRANCHED-CHAIN ALPHA-KETO ACID DEHYDROGENASE COMPLEX, MITOCHONDRIAL"/>
    <property type="match status" value="1"/>
</dbReference>
<gene>
    <name evidence="10" type="ORF">Val02_41460</name>
</gene>
<dbReference type="SUPFAM" id="SSF51230">
    <property type="entry name" value="Single hybrid motif"/>
    <property type="match status" value="1"/>
</dbReference>
<feature type="domain" description="Lipoyl-binding" evidence="8">
    <location>
        <begin position="4"/>
        <end position="79"/>
    </location>
</feature>
<dbReference type="GO" id="GO:0031405">
    <property type="term" value="F:lipoic acid binding"/>
    <property type="evidence" value="ECO:0007669"/>
    <property type="project" value="TreeGrafter"/>
</dbReference>
<evidence type="ECO:0000256" key="6">
    <source>
        <dbReference type="RuleBase" id="RU003423"/>
    </source>
</evidence>
<keyword evidence="3 6" id="KW-0808">Transferase</keyword>
<dbReference type="Proteomes" id="UP000619260">
    <property type="component" value="Unassembled WGS sequence"/>
</dbReference>
<dbReference type="Pfam" id="PF02817">
    <property type="entry name" value="E3_binding"/>
    <property type="match status" value="1"/>
</dbReference>
<evidence type="ECO:0000256" key="4">
    <source>
        <dbReference type="ARBA" id="ARBA00022823"/>
    </source>
</evidence>
<dbReference type="InterPro" id="IPR050743">
    <property type="entry name" value="2-oxoacid_DH_E2_comp"/>
</dbReference>
<evidence type="ECO:0000256" key="3">
    <source>
        <dbReference type="ARBA" id="ARBA00022679"/>
    </source>
</evidence>
<dbReference type="GO" id="GO:0016407">
    <property type="term" value="F:acetyltransferase activity"/>
    <property type="evidence" value="ECO:0007669"/>
    <property type="project" value="TreeGrafter"/>
</dbReference>
<evidence type="ECO:0000256" key="7">
    <source>
        <dbReference type="SAM" id="MobiDB-lite"/>
    </source>
</evidence>
<dbReference type="SUPFAM" id="SSF47005">
    <property type="entry name" value="Peripheral subunit-binding domain of 2-oxo acid dehydrogenase complex"/>
    <property type="match status" value="1"/>
</dbReference>
<dbReference type="GO" id="GO:0005737">
    <property type="term" value="C:cytoplasm"/>
    <property type="evidence" value="ECO:0007669"/>
    <property type="project" value="TreeGrafter"/>
</dbReference>
<evidence type="ECO:0000256" key="1">
    <source>
        <dbReference type="ARBA" id="ARBA00001938"/>
    </source>
</evidence>
<dbReference type="InterPro" id="IPR001078">
    <property type="entry name" value="2-oxoacid_DH_actylTfrase"/>
</dbReference>
<name>A0A8J4DQP5_9ACTN</name>
<dbReference type="FunFam" id="3.30.559.10:FF:000007">
    <property type="entry name" value="Dihydrolipoamide acetyltransferase component of pyruvate dehydrogenase complex"/>
    <property type="match status" value="1"/>
</dbReference>
<evidence type="ECO:0000313" key="10">
    <source>
        <dbReference type="EMBL" id="GIJ47260.1"/>
    </source>
</evidence>
<dbReference type="InterPro" id="IPR003016">
    <property type="entry name" value="2-oxoA_DH_lipoyl-BS"/>
</dbReference>
<dbReference type="RefSeq" id="WP_203900769.1">
    <property type="nucleotide sequence ID" value="NZ_BOPF01000014.1"/>
</dbReference>
<reference evidence="10" key="1">
    <citation type="submission" date="2021-01" db="EMBL/GenBank/DDBJ databases">
        <title>Whole genome shotgun sequence of Virgisporangium aliadipatigenens NBRC 105644.</title>
        <authorList>
            <person name="Komaki H."/>
            <person name="Tamura T."/>
        </authorList>
    </citation>
    <scope>NUCLEOTIDE SEQUENCE</scope>
    <source>
        <strain evidence="10">NBRC 105644</strain>
    </source>
</reference>
<dbReference type="PROSITE" id="PS51826">
    <property type="entry name" value="PSBD"/>
    <property type="match status" value="1"/>
</dbReference>
<feature type="compositionally biased region" description="Low complexity" evidence="7">
    <location>
        <begin position="83"/>
        <end position="98"/>
    </location>
</feature>
<keyword evidence="4 6" id="KW-0450">Lipoyl</keyword>
<comment type="caution">
    <text evidence="10">The sequence shown here is derived from an EMBL/GenBank/DDBJ whole genome shotgun (WGS) entry which is preliminary data.</text>
</comment>
<dbReference type="AlphaFoldDB" id="A0A8J4DQP5"/>
<dbReference type="EC" id="2.3.1.-" evidence="6"/>